<keyword evidence="2" id="KW-0347">Helicase</keyword>
<dbReference type="InterPro" id="IPR006935">
    <property type="entry name" value="Helicase/UvrB_N"/>
</dbReference>
<dbReference type="RefSeq" id="WP_186835999.1">
    <property type="nucleotide sequence ID" value="NZ_JACOPD010000001.1"/>
</dbReference>
<gene>
    <name evidence="2" type="ORF">H8S01_02065</name>
</gene>
<reference evidence="2 3" key="1">
    <citation type="submission" date="2020-08" db="EMBL/GenBank/DDBJ databases">
        <title>Genome public.</title>
        <authorList>
            <person name="Liu C."/>
            <person name="Sun Q."/>
        </authorList>
    </citation>
    <scope>NUCLEOTIDE SEQUENCE [LARGE SCALE GENOMIC DNA]</scope>
    <source>
        <strain evidence="2 3">NSJ-43</strain>
    </source>
</reference>
<evidence type="ECO:0000313" key="3">
    <source>
        <dbReference type="Proteomes" id="UP000628463"/>
    </source>
</evidence>
<dbReference type="Proteomes" id="UP000628463">
    <property type="component" value="Unassembled WGS sequence"/>
</dbReference>
<keyword evidence="3" id="KW-1185">Reference proteome</keyword>
<dbReference type="GO" id="GO:0004386">
    <property type="term" value="F:helicase activity"/>
    <property type="evidence" value="ECO:0007669"/>
    <property type="project" value="UniProtKB-KW"/>
</dbReference>
<dbReference type="SUPFAM" id="SSF52540">
    <property type="entry name" value="P-loop containing nucleoside triphosphate hydrolases"/>
    <property type="match status" value="2"/>
</dbReference>
<dbReference type="Gene3D" id="3.40.50.300">
    <property type="entry name" value="P-loop containing nucleotide triphosphate hydrolases"/>
    <property type="match status" value="2"/>
</dbReference>
<dbReference type="EMBL" id="JACOPD010000001">
    <property type="protein sequence ID" value="MBC5679750.1"/>
    <property type="molecule type" value="Genomic_DNA"/>
</dbReference>
<feature type="domain" description="Helicase/UvrB N-terminal" evidence="1">
    <location>
        <begin position="8"/>
        <end position="175"/>
    </location>
</feature>
<dbReference type="Pfam" id="PF04851">
    <property type="entry name" value="ResIII"/>
    <property type="match status" value="1"/>
</dbReference>
<name>A0ABR7FYJ9_9FIRM</name>
<keyword evidence="2" id="KW-0378">Hydrolase</keyword>
<keyword evidence="2" id="KW-0067">ATP-binding</keyword>
<proteinExistence type="predicted"/>
<organism evidence="2 3">
    <name type="scientific">Lachnospira hominis</name>
    <name type="common">ex Liu et al. 2021</name>
    <dbReference type="NCBI Taxonomy" id="2763051"/>
    <lineage>
        <taxon>Bacteria</taxon>
        <taxon>Bacillati</taxon>
        <taxon>Bacillota</taxon>
        <taxon>Clostridia</taxon>
        <taxon>Lachnospirales</taxon>
        <taxon>Lachnospiraceae</taxon>
        <taxon>Lachnospira</taxon>
    </lineage>
</organism>
<comment type="caution">
    <text evidence="2">The sequence shown here is derived from an EMBL/GenBank/DDBJ whole genome shotgun (WGS) entry which is preliminary data.</text>
</comment>
<protein>
    <submittedName>
        <fullName evidence="2">DEAD/DEAH box helicase family protein</fullName>
    </submittedName>
</protein>
<sequence length="733" mass="84968">MIGVKKIDFQDECVDKMISLSNTSKDGIVIKSPTGSGKTIILLKYIEAYFNNFDEDTVFVWFCPGAGDLEEQSKAEMEKHMKDRVAKDLDDTLRNGFDAGDTVFINWEKVNNANKKAMTESEHKNLIDQIAKAHRAGLKFVIIVDEEHAYNTSKSQAVINEFNSKLIIRVSATAKKNNKFEWIEIDERDVINAQLITKALYINEGVTAGHITNENELLLKLADEKRKAIRDEYKNIGVDINPLVLIQFPDKSKDLIESIEKILNDMGYSYENKALAKWMSDKSDKINLDEIKAKNGEQQFLLMKQAVATGWNCTRAKILVKLRENMSEDFQIQTIGRIRRMPESHFYNKELLDNCYLYTFDEDYKESVKAELFSAYSVKRIKLKDKCKVFSIQKENRDQDVAGLGDAEVFRRIKKFMTDKYHLTAPTKNKPMFEAGKYDVTDKIKYDVKTGKEVLTSGLLKETNTVVLTKDVKTHYDGLDFKQTTDMLKSELKTDYSTASRVLKKLFYGMKNGGKLLKLTTTEYYAFVINNRDLLKHDFREAMSQIVVDPSFKVAPKTSEFKIPEEDLFLYDDSIEDVNVLLSNAYEDYTTDCFIKGLRSKPERVFERYCEKTDRIEWVYKNGDKGAEYFSIVYYDGMMNQCLFYPDYIIKMKDNSVWIIETKGGESDSGSDENIDKYAEKKFNALKEYAKHHHINFGFVRNKNVDDEPKLFLNNTEYIEEMTDNWECIENFF</sequence>
<keyword evidence="2" id="KW-0547">Nucleotide-binding</keyword>
<evidence type="ECO:0000313" key="2">
    <source>
        <dbReference type="EMBL" id="MBC5679750.1"/>
    </source>
</evidence>
<evidence type="ECO:0000259" key="1">
    <source>
        <dbReference type="Pfam" id="PF04851"/>
    </source>
</evidence>
<accession>A0ABR7FYJ9</accession>
<dbReference type="InterPro" id="IPR027417">
    <property type="entry name" value="P-loop_NTPase"/>
</dbReference>